<reference evidence="4" key="1">
    <citation type="submission" date="2013-07" db="EMBL/GenBank/DDBJ databases">
        <title>Midgut Transcriptome Profiling of Anoplphora glabripennis, a Lignocellulose Degrading, Wood-Boring Cerambycid.</title>
        <authorList>
            <person name="Scully E.D."/>
            <person name="Hoover K."/>
            <person name="Carlson J.E."/>
            <person name="Tien M."/>
            <person name="Geib S.M."/>
        </authorList>
    </citation>
    <scope>NUCLEOTIDE SEQUENCE</scope>
</reference>
<dbReference type="GO" id="GO:0003677">
    <property type="term" value="F:DNA binding"/>
    <property type="evidence" value="ECO:0007669"/>
    <property type="project" value="UniProtKB-KW"/>
</dbReference>
<dbReference type="PROSITE" id="PS51898">
    <property type="entry name" value="TYR_RECOMBINASE"/>
    <property type="match status" value="1"/>
</dbReference>
<evidence type="ECO:0000313" key="4">
    <source>
        <dbReference type="EMBL" id="JAB64845.1"/>
    </source>
</evidence>
<dbReference type="EMBL" id="GALX01003621">
    <property type="protein sequence ID" value="JAB64845.1"/>
    <property type="molecule type" value="Transcribed_RNA"/>
</dbReference>
<name>V5G484_ANOGL</name>
<accession>V5G484</accession>
<keyword evidence="2" id="KW-0233">DNA recombination</keyword>
<keyword evidence="1" id="KW-0238">DNA-binding</keyword>
<dbReference type="Gene3D" id="1.10.443.10">
    <property type="entry name" value="Intergrase catalytic core"/>
    <property type="match status" value="1"/>
</dbReference>
<feature type="domain" description="Tyr recombinase" evidence="3">
    <location>
        <begin position="104"/>
        <end position="294"/>
    </location>
</feature>
<dbReference type="SUPFAM" id="SSF56349">
    <property type="entry name" value="DNA breaking-rejoining enzymes"/>
    <property type="match status" value="1"/>
</dbReference>
<dbReference type="CDD" id="cd00397">
    <property type="entry name" value="DNA_BRE_C"/>
    <property type="match status" value="1"/>
</dbReference>
<dbReference type="GO" id="GO:0006310">
    <property type="term" value="P:DNA recombination"/>
    <property type="evidence" value="ECO:0007669"/>
    <property type="project" value="UniProtKB-KW"/>
</dbReference>
<dbReference type="AlphaFoldDB" id="V5G484"/>
<sequence length="350" mass="39849">MEEIELKCAEATSKLVPTKSSARYEKEYQLFNVWRKTYKVENGLNENILLAYFLDISKKMNPATMWAKYSMLKSMLMVKVGGDISKYPKLVAFIKRQAVGHQANKSKVLTREEVNRFIKDEEYLLMKVIAMIGIASGCRREELYHMALKDIEDCVTKLIITIPISKTNTKRVFTVLSDDNEGINFLEILREYVKPRPKNMKEDFLFLGYRRGTCVPQRAGILTIGGAPKKIAGYLKLEHPEKYTRHCFRRTSATFLANAGADLPTLKRHGAWRSSSVAEQYIEDSLENKTKAARMIQNGENFIQVLQTKQQTISTTTTVSSEDSVPKGIPAFSLQGNSHCTVTVNYNNYN</sequence>
<organism evidence="4">
    <name type="scientific">Anoplophora glabripennis</name>
    <name type="common">Asian longhorn beetle</name>
    <name type="synonym">Anoplophora nobilis</name>
    <dbReference type="NCBI Taxonomy" id="217634"/>
    <lineage>
        <taxon>Eukaryota</taxon>
        <taxon>Metazoa</taxon>
        <taxon>Ecdysozoa</taxon>
        <taxon>Arthropoda</taxon>
        <taxon>Hexapoda</taxon>
        <taxon>Insecta</taxon>
        <taxon>Pterygota</taxon>
        <taxon>Neoptera</taxon>
        <taxon>Endopterygota</taxon>
        <taxon>Coleoptera</taxon>
        <taxon>Polyphaga</taxon>
        <taxon>Cucujiformia</taxon>
        <taxon>Chrysomeloidea</taxon>
        <taxon>Cerambycidae</taxon>
        <taxon>Lamiinae</taxon>
        <taxon>Lamiini</taxon>
        <taxon>Anoplophora</taxon>
    </lineage>
</organism>
<dbReference type="InterPro" id="IPR002104">
    <property type="entry name" value="Integrase_catalytic"/>
</dbReference>
<dbReference type="Pfam" id="PF00589">
    <property type="entry name" value="Phage_integrase"/>
    <property type="match status" value="1"/>
</dbReference>
<dbReference type="InterPro" id="IPR050090">
    <property type="entry name" value="Tyrosine_recombinase_XerCD"/>
</dbReference>
<dbReference type="GO" id="GO:0015074">
    <property type="term" value="P:DNA integration"/>
    <property type="evidence" value="ECO:0007669"/>
    <property type="project" value="InterPro"/>
</dbReference>
<evidence type="ECO:0000256" key="2">
    <source>
        <dbReference type="ARBA" id="ARBA00023172"/>
    </source>
</evidence>
<dbReference type="PANTHER" id="PTHR30349">
    <property type="entry name" value="PHAGE INTEGRASE-RELATED"/>
    <property type="match status" value="1"/>
</dbReference>
<dbReference type="PANTHER" id="PTHR30349:SF41">
    <property type="entry name" value="INTEGRASE_RECOMBINASE PROTEIN MJ0367-RELATED"/>
    <property type="match status" value="1"/>
</dbReference>
<evidence type="ECO:0000256" key="1">
    <source>
        <dbReference type="ARBA" id="ARBA00023125"/>
    </source>
</evidence>
<dbReference type="InterPro" id="IPR011010">
    <property type="entry name" value="DNA_brk_join_enz"/>
</dbReference>
<proteinExistence type="predicted"/>
<protein>
    <recommendedName>
        <fullName evidence="3">Tyr recombinase domain-containing protein</fullName>
    </recommendedName>
</protein>
<evidence type="ECO:0000259" key="3">
    <source>
        <dbReference type="PROSITE" id="PS51898"/>
    </source>
</evidence>
<dbReference type="InterPro" id="IPR013762">
    <property type="entry name" value="Integrase-like_cat_sf"/>
</dbReference>